<sequence length="309" mass="33508">MEKTGKRPGHDRTLNTARTASVGVREAVGLDALHEGGCCRRAGRPCGALRGLGSWHARHAHAFSELGWHEWARKHGAPQCSAALSDGLVREMDEALGQLRVGEVWRDGEEAERVWEMWRNGEEAIAPRPSANGKHDLDESREGPPVEARSRRDLVPALPSERGLAELPPEASRVLGAHDAERPTFFMVVAAVRKGCFVLLSDGMTQLLPGRTTSLPGERAAGRDGEAGSGGYFVWRSAAAALAASVPPSSRVLEAPRALLRVYVGGTPRRLPQALPYNDGRLCFPVITPVSVVAQGRQLLELYERFLGR</sequence>
<proteinExistence type="predicted"/>
<reference evidence="2" key="1">
    <citation type="submission" date="2021-01" db="EMBL/GenBank/DDBJ databases">
        <authorList>
            <person name="Corre E."/>
            <person name="Pelletier E."/>
            <person name="Niang G."/>
            <person name="Scheremetjew M."/>
            <person name="Finn R."/>
            <person name="Kale V."/>
            <person name="Holt S."/>
            <person name="Cochrane G."/>
            <person name="Meng A."/>
            <person name="Brown T."/>
            <person name="Cohen L."/>
        </authorList>
    </citation>
    <scope>NUCLEOTIDE SEQUENCE</scope>
    <source>
        <strain evidence="2">RCC1130</strain>
    </source>
</reference>
<gene>
    <name evidence="2" type="ORF">CLEP1334_LOCUS6580</name>
</gene>
<feature type="compositionally biased region" description="Basic and acidic residues" evidence="1">
    <location>
        <begin position="133"/>
        <end position="154"/>
    </location>
</feature>
<accession>A0A7S0ITI3</accession>
<organism evidence="2">
    <name type="scientific">Calcidiscus leptoporus</name>
    <dbReference type="NCBI Taxonomy" id="127549"/>
    <lineage>
        <taxon>Eukaryota</taxon>
        <taxon>Haptista</taxon>
        <taxon>Haptophyta</taxon>
        <taxon>Prymnesiophyceae</taxon>
        <taxon>Coccolithales</taxon>
        <taxon>Calcidiscaceae</taxon>
        <taxon>Calcidiscus</taxon>
    </lineage>
</organism>
<name>A0A7S0ITI3_9EUKA</name>
<protein>
    <submittedName>
        <fullName evidence="2">Uncharacterized protein</fullName>
    </submittedName>
</protein>
<dbReference type="AlphaFoldDB" id="A0A7S0ITI3"/>
<evidence type="ECO:0000313" key="2">
    <source>
        <dbReference type="EMBL" id="CAD8531328.1"/>
    </source>
</evidence>
<dbReference type="EMBL" id="HBER01013203">
    <property type="protein sequence ID" value="CAD8531328.1"/>
    <property type="molecule type" value="Transcribed_RNA"/>
</dbReference>
<feature type="region of interest" description="Disordered" evidence="1">
    <location>
        <begin position="124"/>
        <end position="165"/>
    </location>
</feature>
<evidence type="ECO:0000256" key="1">
    <source>
        <dbReference type="SAM" id="MobiDB-lite"/>
    </source>
</evidence>